<evidence type="ECO:0000256" key="4">
    <source>
        <dbReference type="ARBA" id="ARBA00022691"/>
    </source>
</evidence>
<evidence type="ECO:0000313" key="11">
    <source>
        <dbReference type="Proteomes" id="UP000277580"/>
    </source>
</evidence>
<dbReference type="GO" id="GO:0008168">
    <property type="term" value="F:methyltransferase activity"/>
    <property type="evidence" value="ECO:0007669"/>
    <property type="project" value="UniProtKB-KW"/>
</dbReference>
<evidence type="ECO:0000256" key="2">
    <source>
        <dbReference type="ARBA" id="ARBA00022603"/>
    </source>
</evidence>
<dbReference type="InterPro" id="IPR029063">
    <property type="entry name" value="SAM-dependent_MTases_sf"/>
</dbReference>
<keyword evidence="4" id="KW-0949">S-adenosyl-L-methionine</keyword>
<comment type="similarity">
    <text evidence="8">Belongs to the methyltransferase superfamily. LaeA methyltransferase family.</text>
</comment>
<keyword evidence="2 10" id="KW-0489">Methyltransferase</keyword>
<dbReference type="GO" id="GO:0032259">
    <property type="term" value="P:methylation"/>
    <property type="evidence" value="ECO:0007669"/>
    <property type="project" value="UniProtKB-KW"/>
</dbReference>
<evidence type="ECO:0000256" key="8">
    <source>
        <dbReference type="ARBA" id="ARBA00038158"/>
    </source>
</evidence>
<dbReference type="PANTHER" id="PTHR43591">
    <property type="entry name" value="METHYLTRANSFERASE"/>
    <property type="match status" value="1"/>
</dbReference>
<dbReference type="STRING" id="1392247.A0A3N4KXD1"/>
<dbReference type="Gene3D" id="3.40.50.150">
    <property type="entry name" value="Vaccinia Virus protein VP39"/>
    <property type="match status" value="1"/>
</dbReference>
<proteinExistence type="inferred from homology"/>
<comment type="catalytic activity">
    <reaction evidence="9">
        <text>L-methionyl-[protein] + S-adenosyl-L-methionine = S-methyl-L-methionyl-[protein] + S-adenosyl-L-homocysteine</text>
        <dbReference type="Rhea" id="RHEA:60560"/>
        <dbReference type="Rhea" id="RHEA-COMP:12313"/>
        <dbReference type="Rhea" id="RHEA-COMP:15592"/>
        <dbReference type="ChEBI" id="CHEBI:16044"/>
        <dbReference type="ChEBI" id="CHEBI:57856"/>
        <dbReference type="ChEBI" id="CHEBI:59789"/>
        <dbReference type="ChEBI" id="CHEBI:142742"/>
    </reaction>
    <physiologicalReaction direction="left-to-right" evidence="9">
        <dbReference type="Rhea" id="RHEA:60561"/>
    </physiologicalReaction>
</comment>
<evidence type="ECO:0000256" key="7">
    <source>
        <dbReference type="ARBA" id="ARBA00023242"/>
    </source>
</evidence>
<accession>A0A3N4KXD1</accession>
<dbReference type="GO" id="GO:0005634">
    <property type="term" value="C:nucleus"/>
    <property type="evidence" value="ECO:0007669"/>
    <property type="project" value="UniProtKB-SubCell"/>
</dbReference>
<keyword evidence="5" id="KW-0805">Transcription regulation</keyword>
<dbReference type="SUPFAM" id="SSF53335">
    <property type="entry name" value="S-adenosyl-L-methionine-dependent methyltransferases"/>
    <property type="match status" value="1"/>
</dbReference>
<dbReference type="PANTHER" id="PTHR43591:SF30">
    <property type="entry name" value="PROTEIN-METHIONINE METHYLTRANSFERASE LAEA"/>
    <property type="match status" value="1"/>
</dbReference>
<evidence type="ECO:0000256" key="1">
    <source>
        <dbReference type="ARBA" id="ARBA00004123"/>
    </source>
</evidence>
<protein>
    <submittedName>
        <fullName evidence="10">S-adenosyl-L-methionine-dependent methyltransferase</fullName>
    </submittedName>
</protein>
<keyword evidence="7" id="KW-0539">Nucleus</keyword>
<keyword evidence="11" id="KW-1185">Reference proteome</keyword>
<evidence type="ECO:0000256" key="9">
    <source>
        <dbReference type="ARBA" id="ARBA00047870"/>
    </source>
</evidence>
<evidence type="ECO:0000256" key="3">
    <source>
        <dbReference type="ARBA" id="ARBA00022679"/>
    </source>
</evidence>
<dbReference type="InParanoid" id="A0A3N4KXD1"/>
<dbReference type="Proteomes" id="UP000277580">
    <property type="component" value="Unassembled WGS sequence"/>
</dbReference>
<comment type="subcellular location">
    <subcellularLocation>
        <location evidence="1">Nucleus</location>
    </subcellularLocation>
</comment>
<organism evidence="10 11">
    <name type="scientific">Morchella conica CCBAS932</name>
    <dbReference type="NCBI Taxonomy" id="1392247"/>
    <lineage>
        <taxon>Eukaryota</taxon>
        <taxon>Fungi</taxon>
        <taxon>Dikarya</taxon>
        <taxon>Ascomycota</taxon>
        <taxon>Pezizomycotina</taxon>
        <taxon>Pezizomycetes</taxon>
        <taxon>Pezizales</taxon>
        <taxon>Morchellaceae</taxon>
        <taxon>Morchella</taxon>
    </lineage>
</organism>
<name>A0A3N4KXD1_9PEZI</name>
<keyword evidence="3 10" id="KW-0808">Transferase</keyword>
<dbReference type="Pfam" id="PF13489">
    <property type="entry name" value="Methyltransf_23"/>
    <property type="match status" value="1"/>
</dbReference>
<dbReference type="CDD" id="cd02440">
    <property type="entry name" value="AdoMet_MTases"/>
    <property type="match status" value="1"/>
</dbReference>
<gene>
    <name evidence="10" type="ORF">P167DRAFT_503959</name>
</gene>
<sequence>MYFGAAIEYLSLTTVKLNRNTHQFENGRRFHGYRGGAYMYPNDEKEQDRLDIYHKMFSVARRELHRAPITRNNLPTRILDLGTGTGIWAIDMADQYPEAEVVIGIDLSLIQPKWIPKNLRFQISDFESEWTLGKDSFDLIHLRIGAGSVSNWLSLFRRAFDHLKPGLGWVEYIEIDLQARSDDGTLTPTHALTQWQNYILESTERAGKPLRYDPRTGITLKEAGFVDVQEVILKLPLSPWPSDPYLKECARWYNLGLGEGLEAYTLGPMTRVQGWSVEDVHNLLIPVQRELNSKQIHAYHNMHIWIARRP</sequence>
<dbReference type="EMBL" id="ML119119">
    <property type="protein sequence ID" value="RPB14138.1"/>
    <property type="molecule type" value="Genomic_DNA"/>
</dbReference>
<reference evidence="10 11" key="1">
    <citation type="journal article" date="2018" name="Nat. Ecol. Evol.">
        <title>Pezizomycetes genomes reveal the molecular basis of ectomycorrhizal truffle lifestyle.</title>
        <authorList>
            <person name="Murat C."/>
            <person name="Payen T."/>
            <person name="Noel B."/>
            <person name="Kuo A."/>
            <person name="Morin E."/>
            <person name="Chen J."/>
            <person name="Kohler A."/>
            <person name="Krizsan K."/>
            <person name="Balestrini R."/>
            <person name="Da Silva C."/>
            <person name="Montanini B."/>
            <person name="Hainaut M."/>
            <person name="Levati E."/>
            <person name="Barry K.W."/>
            <person name="Belfiori B."/>
            <person name="Cichocki N."/>
            <person name="Clum A."/>
            <person name="Dockter R.B."/>
            <person name="Fauchery L."/>
            <person name="Guy J."/>
            <person name="Iotti M."/>
            <person name="Le Tacon F."/>
            <person name="Lindquist E.A."/>
            <person name="Lipzen A."/>
            <person name="Malagnac F."/>
            <person name="Mello A."/>
            <person name="Molinier V."/>
            <person name="Miyauchi S."/>
            <person name="Poulain J."/>
            <person name="Riccioni C."/>
            <person name="Rubini A."/>
            <person name="Sitrit Y."/>
            <person name="Splivallo R."/>
            <person name="Traeger S."/>
            <person name="Wang M."/>
            <person name="Zifcakova L."/>
            <person name="Wipf D."/>
            <person name="Zambonelli A."/>
            <person name="Paolocci F."/>
            <person name="Nowrousian M."/>
            <person name="Ottonello S."/>
            <person name="Baldrian P."/>
            <person name="Spatafora J.W."/>
            <person name="Henrissat B."/>
            <person name="Nagy L.G."/>
            <person name="Aury J.M."/>
            <person name="Wincker P."/>
            <person name="Grigoriev I.V."/>
            <person name="Bonfante P."/>
            <person name="Martin F.M."/>
        </authorList>
    </citation>
    <scope>NUCLEOTIDE SEQUENCE [LARGE SCALE GENOMIC DNA]</scope>
    <source>
        <strain evidence="10 11">CCBAS932</strain>
    </source>
</reference>
<evidence type="ECO:0000313" key="10">
    <source>
        <dbReference type="EMBL" id="RPB14138.1"/>
    </source>
</evidence>
<feature type="non-terminal residue" evidence="10">
    <location>
        <position position="310"/>
    </location>
</feature>
<evidence type="ECO:0000256" key="5">
    <source>
        <dbReference type="ARBA" id="ARBA00023015"/>
    </source>
</evidence>
<evidence type="ECO:0000256" key="6">
    <source>
        <dbReference type="ARBA" id="ARBA00023163"/>
    </source>
</evidence>
<keyword evidence="6" id="KW-0804">Transcription</keyword>
<dbReference type="OrthoDB" id="2013972at2759"/>
<dbReference type="AlphaFoldDB" id="A0A3N4KXD1"/>